<dbReference type="GO" id="GO:0004519">
    <property type="term" value="F:endonuclease activity"/>
    <property type="evidence" value="ECO:0007669"/>
    <property type="project" value="UniProtKB-KW"/>
</dbReference>
<dbReference type="EMBL" id="LT607413">
    <property type="protein sequence ID" value="SCE96142.1"/>
    <property type="molecule type" value="Genomic_DNA"/>
</dbReference>
<dbReference type="RefSeq" id="WP_414467576.1">
    <property type="nucleotide sequence ID" value="NZ_LT607413.1"/>
</dbReference>
<sequence length="175" mass="18634">MREHVVEHLGDPAEVLIVDDTGFLKEGTTVGRVAAPVLRDRCRTAGSPKEVKFATKVQMARTMLARALDAGVPAGWLTMDEAYGQSKSLPVWLEHREAAYVVAARRNDGMITTTMGTARADQMIVALPARAWCRLSAGAGAHGPREYCPAVHALRRGMDGEALLAAAGDGVGVTL</sequence>
<keyword evidence="2" id="KW-0378">Hydrolase</keyword>
<protein>
    <submittedName>
        <fullName evidence="2">DDE superfamily endonuclease</fullName>
    </submittedName>
</protein>
<proteinExistence type="predicted"/>
<keyword evidence="2" id="KW-0255">Endonuclease</keyword>
<dbReference type="AlphaFoldDB" id="A0A1C4WIV4"/>
<dbReference type="Proteomes" id="UP000198253">
    <property type="component" value="Chromosome I"/>
</dbReference>
<keyword evidence="3" id="KW-1185">Reference proteome</keyword>
<organism evidence="2 3">
    <name type="scientific">Micromonospora echinospora</name>
    <name type="common">Micromonospora purpurea</name>
    <dbReference type="NCBI Taxonomy" id="1877"/>
    <lineage>
        <taxon>Bacteria</taxon>
        <taxon>Bacillati</taxon>
        <taxon>Actinomycetota</taxon>
        <taxon>Actinomycetes</taxon>
        <taxon>Micromonosporales</taxon>
        <taxon>Micromonosporaceae</taxon>
        <taxon>Micromonospora</taxon>
    </lineage>
</organism>
<keyword evidence="2" id="KW-0540">Nuclease</keyword>
<accession>A0A1C4WIV4</accession>
<gene>
    <name evidence="2" type="ORF">GA0070618_2233</name>
</gene>
<evidence type="ECO:0000259" key="1">
    <source>
        <dbReference type="Pfam" id="PF13546"/>
    </source>
</evidence>
<reference evidence="3" key="1">
    <citation type="submission" date="2016-06" db="EMBL/GenBank/DDBJ databases">
        <authorList>
            <person name="Varghese N."/>
            <person name="Submissions Spin"/>
        </authorList>
    </citation>
    <scope>NUCLEOTIDE SEQUENCE [LARGE SCALE GENOMIC DNA]</scope>
    <source>
        <strain evidence="3">DSM 43816</strain>
    </source>
</reference>
<dbReference type="InterPro" id="IPR038721">
    <property type="entry name" value="IS701-like_DDE_dom"/>
</dbReference>
<feature type="domain" description="Transposase IS701-like DDE" evidence="1">
    <location>
        <begin position="37"/>
        <end position="109"/>
    </location>
</feature>
<dbReference type="InParanoid" id="A0A1C4WIV4"/>
<dbReference type="Pfam" id="PF13546">
    <property type="entry name" value="DDE_5"/>
    <property type="match status" value="1"/>
</dbReference>
<evidence type="ECO:0000313" key="2">
    <source>
        <dbReference type="EMBL" id="SCE96142.1"/>
    </source>
</evidence>
<name>A0A1C4WIV4_MICEC</name>
<evidence type="ECO:0000313" key="3">
    <source>
        <dbReference type="Proteomes" id="UP000198253"/>
    </source>
</evidence>